<dbReference type="RefSeq" id="WP_231036715.1">
    <property type="nucleotide sequence ID" value="NZ_JAJNGX010000068.1"/>
</dbReference>
<dbReference type="AlphaFoldDB" id="A0A9Q2RYV0"/>
<dbReference type="Pfam" id="PF05930">
    <property type="entry name" value="Phage_AlpA"/>
    <property type="match status" value="1"/>
</dbReference>
<dbReference type="InterPro" id="IPR010260">
    <property type="entry name" value="AlpA"/>
</dbReference>
<dbReference type="Gene3D" id="1.10.238.160">
    <property type="match status" value="1"/>
</dbReference>
<sequence>MTVPIATKAPETGEPPPSLGKGKATQDRLLRLPQILQHYLPVSRSTFYNLVKNGEIDPPIKITERASCWWESGILAYIAKQEARS</sequence>
<name>A0A9Q2RYV0_9RHOB</name>
<comment type="caution">
    <text evidence="2">The sequence shown here is derived from an EMBL/GenBank/DDBJ whole genome shotgun (WGS) entry which is preliminary data.</text>
</comment>
<evidence type="ECO:0000256" key="1">
    <source>
        <dbReference type="SAM" id="MobiDB-lite"/>
    </source>
</evidence>
<evidence type="ECO:0000313" key="2">
    <source>
        <dbReference type="EMBL" id="MBM2356634.1"/>
    </source>
</evidence>
<gene>
    <name evidence="2" type="ORF">JQX14_18930</name>
</gene>
<reference evidence="2" key="1">
    <citation type="submission" date="2021-01" db="EMBL/GenBank/DDBJ databases">
        <title>Diatom-associated Roseobacters Show Island Model of Population Structure.</title>
        <authorList>
            <person name="Qu L."/>
            <person name="Feng X."/>
            <person name="Chen Y."/>
            <person name="Li L."/>
            <person name="Wang X."/>
            <person name="Hu Z."/>
            <person name="Wang H."/>
            <person name="Luo H."/>
        </authorList>
    </citation>
    <scope>NUCLEOTIDE SEQUENCE</scope>
    <source>
        <strain evidence="2">SM26-45</strain>
    </source>
</reference>
<protein>
    <submittedName>
        <fullName evidence="2">AlpA family phage regulatory protein</fullName>
    </submittedName>
</protein>
<feature type="region of interest" description="Disordered" evidence="1">
    <location>
        <begin position="1"/>
        <end position="24"/>
    </location>
</feature>
<organism evidence="2 3">
    <name type="scientific">Pseudosulfitobacter pseudonitzschiae</name>
    <dbReference type="NCBI Taxonomy" id="1402135"/>
    <lineage>
        <taxon>Bacteria</taxon>
        <taxon>Pseudomonadati</taxon>
        <taxon>Pseudomonadota</taxon>
        <taxon>Alphaproteobacteria</taxon>
        <taxon>Rhodobacterales</taxon>
        <taxon>Roseobacteraceae</taxon>
        <taxon>Pseudosulfitobacter</taxon>
    </lineage>
</organism>
<accession>A0A9Q2RYV0</accession>
<dbReference type="Proteomes" id="UP000809337">
    <property type="component" value="Unassembled WGS sequence"/>
</dbReference>
<evidence type="ECO:0000313" key="3">
    <source>
        <dbReference type="Proteomes" id="UP000809337"/>
    </source>
</evidence>
<proteinExistence type="predicted"/>
<dbReference type="EMBL" id="JAFBWN010000018">
    <property type="protein sequence ID" value="MBM2356634.1"/>
    <property type="molecule type" value="Genomic_DNA"/>
</dbReference>